<dbReference type="InterPro" id="IPR000953">
    <property type="entry name" value="Chromo/chromo_shadow_dom"/>
</dbReference>
<dbReference type="InterPro" id="IPR016197">
    <property type="entry name" value="Chromo-like_dom_sf"/>
</dbReference>
<sequence length="133" mass="15794">MIDEHAARLDIAGTEYRTFPIVHVSKLKPVRYFPDRPKLELAVSEDDRVDFDEALLPEDSWERELDEDEYEVEEIMDVRSSRRTHYGRNCREYLVRWNGYDEPTCVDEMDLNCGALLRVFERSQVSRSRFGVM</sequence>
<reference evidence="3" key="1">
    <citation type="submission" date="2017-03" db="EMBL/GenBank/DDBJ databases">
        <title>Phytopthora megakarya and P. palmivora, two closely related causual agents of cacao black pod achieved similar genome size and gene model numbers by different mechanisms.</title>
        <authorList>
            <person name="Ali S."/>
            <person name="Shao J."/>
            <person name="Larry D.J."/>
            <person name="Kronmiller B."/>
            <person name="Shen D."/>
            <person name="Strem M.D."/>
            <person name="Melnick R.L."/>
            <person name="Guiltinan M.J."/>
            <person name="Tyler B.M."/>
            <person name="Meinhardt L.W."/>
            <person name="Bailey B.A."/>
        </authorList>
    </citation>
    <scope>NUCLEOTIDE SEQUENCE [LARGE SCALE GENOMIC DNA]</scope>
    <source>
        <strain evidence="3">zdho120</strain>
    </source>
</reference>
<protein>
    <recommendedName>
        <fullName evidence="1">Chromo domain-containing protein</fullName>
    </recommendedName>
</protein>
<organism evidence="2 3">
    <name type="scientific">Phytophthora megakarya</name>
    <dbReference type="NCBI Taxonomy" id="4795"/>
    <lineage>
        <taxon>Eukaryota</taxon>
        <taxon>Sar</taxon>
        <taxon>Stramenopiles</taxon>
        <taxon>Oomycota</taxon>
        <taxon>Peronosporomycetes</taxon>
        <taxon>Peronosporales</taxon>
        <taxon>Peronosporaceae</taxon>
        <taxon>Phytophthora</taxon>
    </lineage>
</organism>
<dbReference type="EMBL" id="NBNE01001020">
    <property type="protein sequence ID" value="OWZ15964.1"/>
    <property type="molecule type" value="Genomic_DNA"/>
</dbReference>
<gene>
    <name evidence="2" type="ORF">PHMEG_00010312</name>
</gene>
<dbReference type="Proteomes" id="UP000198211">
    <property type="component" value="Unassembled WGS sequence"/>
</dbReference>
<name>A0A225WF06_9STRA</name>
<dbReference type="SMART" id="SM00298">
    <property type="entry name" value="CHROMO"/>
    <property type="match status" value="1"/>
</dbReference>
<dbReference type="AlphaFoldDB" id="A0A225WF06"/>
<dbReference type="SUPFAM" id="SSF54160">
    <property type="entry name" value="Chromo domain-like"/>
    <property type="match status" value="1"/>
</dbReference>
<accession>A0A225WF06</accession>
<comment type="caution">
    <text evidence="2">The sequence shown here is derived from an EMBL/GenBank/DDBJ whole genome shotgun (WGS) entry which is preliminary data.</text>
</comment>
<keyword evidence="3" id="KW-1185">Reference proteome</keyword>
<feature type="domain" description="Chromo" evidence="1">
    <location>
        <begin position="70"/>
        <end position="124"/>
    </location>
</feature>
<dbReference type="Gene3D" id="2.40.50.40">
    <property type="match status" value="1"/>
</dbReference>
<evidence type="ECO:0000313" key="2">
    <source>
        <dbReference type="EMBL" id="OWZ15964.1"/>
    </source>
</evidence>
<dbReference type="PROSITE" id="PS50013">
    <property type="entry name" value="CHROMO_2"/>
    <property type="match status" value="1"/>
</dbReference>
<proteinExistence type="predicted"/>
<evidence type="ECO:0000313" key="3">
    <source>
        <dbReference type="Proteomes" id="UP000198211"/>
    </source>
</evidence>
<evidence type="ECO:0000259" key="1">
    <source>
        <dbReference type="PROSITE" id="PS50013"/>
    </source>
</evidence>